<dbReference type="Pfam" id="PF12273">
    <property type="entry name" value="RCR"/>
    <property type="match status" value="1"/>
</dbReference>
<protein>
    <submittedName>
        <fullName evidence="3">Uncharacterized protein</fullName>
    </submittedName>
</protein>
<feature type="compositionally biased region" description="Pro residues" evidence="1">
    <location>
        <begin position="111"/>
        <end position="127"/>
    </location>
</feature>
<reference evidence="3 4" key="1">
    <citation type="submission" date="2017-06" db="EMBL/GenBank/DDBJ databases">
        <title>Ant-infecting Ophiocordyceps genomes reveal a high diversity of potential behavioral manipulation genes and a possible major role for enterotoxins.</title>
        <authorList>
            <person name="De Bekker C."/>
            <person name="Evans H.C."/>
            <person name="Brachmann A."/>
            <person name="Hughes D.P."/>
        </authorList>
    </citation>
    <scope>NUCLEOTIDE SEQUENCE [LARGE SCALE GENOMIC DNA]</scope>
    <source>
        <strain evidence="3 4">Map64</strain>
    </source>
</reference>
<organism evidence="3 4">
    <name type="scientific">Ophiocordyceps australis</name>
    <dbReference type="NCBI Taxonomy" id="1399860"/>
    <lineage>
        <taxon>Eukaryota</taxon>
        <taxon>Fungi</taxon>
        <taxon>Dikarya</taxon>
        <taxon>Ascomycota</taxon>
        <taxon>Pezizomycotina</taxon>
        <taxon>Sordariomycetes</taxon>
        <taxon>Hypocreomycetidae</taxon>
        <taxon>Hypocreales</taxon>
        <taxon>Ophiocordycipitaceae</taxon>
        <taxon>Ophiocordyceps</taxon>
    </lineage>
</organism>
<evidence type="ECO:0000256" key="1">
    <source>
        <dbReference type="SAM" id="MobiDB-lite"/>
    </source>
</evidence>
<accession>A0A2C5YIA9</accession>
<name>A0A2C5YIA9_9HYPO</name>
<evidence type="ECO:0000313" key="3">
    <source>
        <dbReference type="EMBL" id="PHH67032.1"/>
    </source>
</evidence>
<dbReference type="InterPro" id="IPR020999">
    <property type="entry name" value="Chitin_synth_reg_RCR"/>
</dbReference>
<feature type="region of interest" description="Disordered" evidence="1">
    <location>
        <begin position="110"/>
        <end position="168"/>
    </location>
</feature>
<keyword evidence="2" id="KW-1133">Transmembrane helix</keyword>
<evidence type="ECO:0000256" key="2">
    <source>
        <dbReference type="SAM" id="Phobius"/>
    </source>
</evidence>
<dbReference type="AlphaFoldDB" id="A0A2C5YIA9"/>
<keyword evidence="4" id="KW-1185">Reference proteome</keyword>
<dbReference type="Proteomes" id="UP000226192">
    <property type="component" value="Unassembled WGS sequence"/>
</dbReference>
<sequence>MPSLATMGLEARQDIPPGWVRDGDFIVPWWRSTTGIIVKWVVFLVIFGTVMLYLIIGHMHARSRIKKGLPPLAYHRCLVSRKAPQPQYQNGWPQGGQNYGYYQPGGYPMGNMPPPPTYDPNRPPMYSGPPDGGSKVDPWQATNRPAEANPAPSYYPPAPAGQATGITR</sequence>
<proteinExistence type="predicted"/>
<feature type="transmembrane region" description="Helical" evidence="2">
    <location>
        <begin position="37"/>
        <end position="56"/>
    </location>
</feature>
<keyword evidence="2" id="KW-0472">Membrane</keyword>
<keyword evidence="2" id="KW-0812">Transmembrane</keyword>
<dbReference type="EMBL" id="NJET01000003">
    <property type="protein sequence ID" value="PHH67032.1"/>
    <property type="molecule type" value="Genomic_DNA"/>
</dbReference>
<dbReference type="OrthoDB" id="5400539at2759"/>
<gene>
    <name evidence="3" type="ORF">CDD81_4427</name>
</gene>
<comment type="caution">
    <text evidence="3">The sequence shown here is derived from an EMBL/GenBank/DDBJ whole genome shotgun (WGS) entry which is preliminary data.</text>
</comment>
<evidence type="ECO:0000313" key="4">
    <source>
        <dbReference type="Proteomes" id="UP000226192"/>
    </source>
</evidence>